<dbReference type="OrthoDB" id="440424at2759"/>
<comment type="caution">
    <text evidence="3">The sequence shown here is derived from an EMBL/GenBank/DDBJ whole genome shotgun (WGS) entry which is preliminary data.</text>
</comment>
<protein>
    <submittedName>
        <fullName evidence="3">Uncharacterized protein</fullName>
    </submittedName>
</protein>
<keyword evidence="1" id="KW-0472">Membrane</keyword>
<keyword evidence="2" id="KW-0732">Signal</keyword>
<reference evidence="3" key="1">
    <citation type="submission" date="2021-01" db="EMBL/GenBank/DDBJ databases">
        <authorList>
            <consortium name="Genoscope - CEA"/>
            <person name="William W."/>
        </authorList>
    </citation>
    <scope>NUCLEOTIDE SEQUENCE</scope>
</reference>
<evidence type="ECO:0000256" key="1">
    <source>
        <dbReference type="SAM" id="Phobius"/>
    </source>
</evidence>
<evidence type="ECO:0000313" key="3">
    <source>
        <dbReference type="EMBL" id="CAD8102692.1"/>
    </source>
</evidence>
<feature type="transmembrane region" description="Helical" evidence="1">
    <location>
        <begin position="86"/>
        <end position="112"/>
    </location>
</feature>
<feature type="signal peptide" evidence="2">
    <location>
        <begin position="1"/>
        <end position="20"/>
    </location>
</feature>
<evidence type="ECO:0000256" key="2">
    <source>
        <dbReference type="SAM" id="SignalP"/>
    </source>
</evidence>
<evidence type="ECO:0000313" key="4">
    <source>
        <dbReference type="Proteomes" id="UP000692954"/>
    </source>
</evidence>
<sequence>MKKQIYVCLLIFLIIGQAQCSFLDDLKTGGEIFASTTVGATIVAKGGLTILGFSSTGPIAGTFAAATQAGIGNVIAGSAFATAQSLAMSGIVAVAGPALVVGAVTGAVYVVYQQF</sequence>
<dbReference type="Proteomes" id="UP000692954">
    <property type="component" value="Unassembled WGS sequence"/>
</dbReference>
<keyword evidence="1" id="KW-0812">Transmembrane</keyword>
<accession>A0A8S1PHG9</accession>
<keyword evidence="1" id="KW-1133">Transmembrane helix</keyword>
<keyword evidence="4" id="KW-1185">Reference proteome</keyword>
<name>A0A8S1PHG9_9CILI</name>
<dbReference type="EMBL" id="CAJJDN010000078">
    <property type="protein sequence ID" value="CAD8102692.1"/>
    <property type="molecule type" value="Genomic_DNA"/>
</dbReference>
<dbReference type="AlphaFoldDB" id="A0A8S1PHG9"/>
<organism evidence="3 4">
    <name type="scientific">Paramecium sonneborni</name>
    <dbReference type="NCBI Taxonomy" id="65129"/>
    <lineage>
        <taxon>Eukaryota</taxon>
        <taxon>Sar</taxon>
        <taxon>Alveolata</taxon>
        <taxon>Ciliophora</taxon>
        <taxon>Intramacronucleata</taxon>
        <taxon>Oligohymenophorea</taxon>
        <taxon>Peniculida</taxon>
        <taxon>Parameciidae</taxon>
        <taxon>Paramecium</taxon>
    </lineage>
</organism>
<gene>
    <name evidence="3" type="ORF">PSON_ATCC_30995.1.T0780151</name>
</gene>
<feature type="chain" id="PRO_5035848443" evidence="2">
    <location>
        <begin position="21"/>
        <end position="115"/>
    </location>
</feature>
<proteinExistence type="predicted"/>